<dbReference type="InterPro" id="IPR016087">
    <property type="entry name" value="Chalcone_isomerase"/>
</dbReference>
<dbReference type="Gene3D" id="3.50.70.10">
    <property type="match status" value="1"/>
</dbReference>
<feature type="signal peptide" evidence="1">
    <location>
        <begin position="1"/>
        <end position="16"/>
    </location>
</feature>
<accession>A0A418XPU0</accession>
<gene>
    <name evidence="3" type="ORF">D3872_17650</name>
</gene>
<name>A0A418XPU0_9BURK</name>
<dbReference type="InterPro" id="IPR036298">
    <property type="entry name" value="Chalcone_isomerase_sf"/>
</dbReference>
<dbReference type="GO" id="GO:0016872">
    <property type="term" value="F:intramolecular lyase activity"/>
    <property type="evidence" value="ECO:0007669"/>
    <property type="project" value="InterPro"/>
</dbReference>
<organism evidence="3 4">
    <name type="scientific">Massilia cavernae</name>
    <dbReference type="NCBI Taxonomy" id="2320864"/>
    <lineage>
        <taxon>Bacteria</taxon>
        <taxon>Pseudomonadati</taxon>
        <taxon>Pseudomonadota</taxon>
        <taxon>Betaproteobacteria</taxon>
        <taxon>Burkholderiales</taxon>
        <taxon>Oxalobacteraceae</taxon>
        <taxon>Telluria group</taxon>
        <taxon>Massilia</taxon>
    </lineage>
</organism>
<proteinExistence type="predicted"/>
<dbReference type="PANTHER" id="PTHR47698:SF2">
    <property type="entry name" value="FATTY-ACID-BINDING PROTEIN 3, CHLOROPLASTIC"/>
    <property type="match status" value="1"/>
</dbReference>
<feature type="chain" id="PRO_5019487850" evidence="1">
    <location>
        <begin position="17"/>
        <end position="188"/>
    </location>
</feature>
<keyword evidence="3" id="KW-0812">Transmembrane</keyword>
<dbReference type="OrthoDB" id="9795336at2"/>
<dbReference type="EMBL" id="QYUP01000131">
    <property type="protein sequence ID" value="RJG14468.1"/>
    <property type="molecule type" value="Genomic_DNA"/>
</dbReference>
<reference evidence="3 4" key="1">
    <citation type="submission" date="2018-09" db="EMBL/GenBank/DDBJ databases">
        <authorList>
            <person name="Zhu H."/>
        </authorList>
    </citation>
    <scope>NUCLEOTIDE SEQUENCE [LARGE SCALE GENOMIC DNA]</scope>
    <source>
        <strain evidence="3 4">K1S02-61</strain>
    </source>
</reference>
<protein>
    <submittedName>
        <fullName evidence="3">Lipoprotein transmembrane</fullName>
    </submittedName>
</protein>
<sequence>MAGMALACSFALPAVAAEVSGVKFADTTTIATKELKLNGLGMRTKFGMVKVYAAGLYLPEKKSTTADIMKLEGPRRVTLVMMREISSEDFGQAFMSGLNVNLDKTEKSKIVSQIAKFGEMFATIERLKKGDVLHLDWIPGAGTQTELNGKRIGETLPDLAFYNAVLRIWIGDKPADSSLKPALLGAQS</sequence>
<evidence type="ECO:0000256" key="1">
    <source>
        <dbReference type="SAM" id="SignalP"/>
    </source>
</evidence>
<dbReference type="AlphaFoldDB" id="A0A418XPU0"/>
<evidence type="ECO:0000259" key="2">
    <source>
        <dbReference type="Pfam" id="PF16036"/>
    </source>
</evidence>
<evidence type="ECO:0000313" key="4">
    <source>
        <dbReference type="Proteomes" id="UP000284006"/>
    </source>
</evidence>
<dbReference type="InterPro" id="IPR016088">
    <property type="entry name" value="Chalcone_isomerase_3-sand"/>
</dbReference>
<feature type="domain" description="Chalcone isomerase" evidence="2">
    <location>
        <begin position="16"/>
        <end position="185"/>
    </location>
</feature>
<keyword evidence="3" id="KW-0472">Membrane</keyword>
<evidence type="ECO:0000313" key="3">
    <source>
        <dbReference type="EMBL" id="RJG14468.1"/>
    </source>
</evidence>
<dbReference type="PANTHER" id="PTHR47698">
    <property type="entry name" value="FATTY-ACID-BINDING PROTEIN 3, CHLOROPLASTIC"/>
    <property type="match status" value="1"/>
</dbReference>
<dbReference type="Pfam" id="PF16036">
    <property type="entry name" value="Chalcone_3"/>
    <property type="match status" value="1"/>
</dbReference>
<dbReference type="SUPFAM" id="SSF54626">
    <property type="entry name" value="Chalcone isomerase"/>
    <property type="match status" value="1"/>
</dbReference>
<keyword evidence="1" id="KW-0732">Signal</keyword>
<dbReference type="Proteomes" id="UP000284006">
    <property type="component" value="Unassembled WGS sequence"/>
</dbReference>
<keyword evidence="3" id="KW-0449">Lipoprotein</keyword>
<comment type="caution">
    <text evidence="3">The sequence shown here is derived from an EMBL/GenBank/DDBJ whole genome shotgun (WGS) entry which is preliminary data.</text>
</comment>
<keyword evidence="4" id="KW-1185">Reference proteome</keyword>